<accession>A0A0V8CZP1</accession>
<gene>
    <name evidence="2" type="ORF">KF282_0884</name>
</gene>
<evidence type="ECO:0000256" key="1">
    <source>
        <dbReference type="SAM" id="MobiDB-lite"/>
    </source>
</evidence>
<dbReference type="PATRIC" id="fig|1360.105.peg.2637"/>
<dbReference type="InterPro" id="IPR006428">
    <property type="entry name" value="Portal_SPP1-type"/>
</dbReference>
<proteinExistence type="predicted"/>
<feature type="region of interest" description="Disordered" evidence="1">
    <location>
        <begin position="450"/>
        <end position="488"/>
    </location>
</feature>
<dbReference type="AlphaFoldDB" id="A0A0V8CZP1"/>
<sequence>MAIAIDREFAGDINNPSFDVINFCIEEHAKEIPRLQMLFDYYEGKPHKINQIPRTTPHERDEVFVNNAKYVTDMMVGFTVGAPISYTAAKGKNIEPITQAMDTMRIKKHDKELEKGLSSMGVGLELHYLAIKSGTENTSVPETVPKIAWIDPRGMFVVVDDTVERTKLFAVRLIKKRDLKRQTFWNIVVYTSQGTITYVSKTKRLSQANLMENPKFKEHFYQEVPVVEFRNNEEKQGDYEQNLSQIDGYNILQTDRIQDKKNFVKAIMILYGFTLPEEKPTEINGSMVVQAPSKEEGATAEFVSNTFTESEVQTLADSILGDFHKTTYVPNLNDEQFAGNISGEAMKYKLFGLLLVLSIKIGYLEDGIIQRLRLLQNILNVKGQNVDSEGTVIKFKPNLPINRSDIIQQIRDSQEFMPLLVSLGWLDDIDNPQEIIDMMNKQKEEDIKLNQKVMGIQSEDSHSNLDDPPDDNEEGSKDRNDKQKDEGK</sequence>
<reference evidence="3" key="1">
    <citation type="submission" date="2015-10" db="EMBL/GenBank/DDBJ databases">
        <title>Draft Genome Sequences of 11 Lactococcus lactis subspecies cremoris strains.</title>
        <authorList>
            <person name="Wels M."/>
            <person name="Backus L."/>
            <person name="Boekhorst J."/>
            <person name="Dijkstra A."/>
            <person name="Beerthuizen M."/>
            <person name="Kelly W."/>
            <person name="Siezen R."/>
            <person name="Bachmann H."/>
            <person name="Van Hijum S."/>
        </authorList>
    </citation>
    <scope>NUCLEOTIDE SEQUENCE [LARGE SCALE GENOMIC DNA]</scope>
    <source>
        <strain evidence="3">KF282</strain>
    </source>
</reference>
<name>A0A0V8CZP1_LACLL</name>
<dbReference type="NCBIfam" id="TIGR01538">
    <property type="entry name" value="portal_SPP1"/>
    <property type="match status" value="1"/>
</dbReference>
<evidence type="ECO:0000313" key="3">
    <source>
        <dbReference type="Proteomes" id="UP000053058"/>
    </source>
</evidence>
<dbReference type="RefSeq" id="WP_058219315.1">
    <property type="nucleotide sequence ID" value="NZ_LKLN01000021.1"/>
</dbReference>
<comment type="caution">
    <text evidence="2">The sequence shown here is derived from an EMBL/GenBank/DDBJ whole genome shotgun (WGS) entry which is preliminary data.</text>
</comment>
<evidence type="ECO:0000313" key="2">
    <source>
        <dbReference type="EMBL" id="KSU06727.1"/>
    </source>
</evidence>
<dbReference type="InterPro" id="IPR021145">
    <property type="entry name" value="Portal_protein_SPP1_Gp6-like"/>
</dbReference>
<dbReference type="Pfam" id="PF05133">
    <property type="entry name" value="SPP1_portal"/>
    <property type="match status" value="1"/>
</dbReference>
<feature type="compositionally biased region" description="Basic and acidic residues" evidence="1">
    <location>
        <begin position="474"/>
        <end position="488"/>
    </location>
</feature>
<protein>
    <submittedName>
        <fullName evidence="2">Phage portal protein</fullName>
    </submittedName>
</protein>
<dbReference type="Proteomes" id="UP000053058">
    <property type="component" value="Unassembled WGS sequence"/>
</dbReference>
<organism evidence="2 3">
    <name type="scientific">Lactococcus lactis subsp. lactis</name>
    <name type="common">Streptococcus lactis</name>
    <dbReference type="NCBI Taxonomy" id="1360"/>
    <lineage>
        <taxon>Bacteria</taxon>
        <taxon>Bacillati</taxon>
        <taxon>Bacillota</taxon>
        <taxon>Bacilli</taxon>
        <taxon>Lactobacillales</taxon>
        <taxon>Streptococcaceae</taxon>
        <taxon>Lactococcus</taxon>
    </lineage>
</organism>
<dbReference type="EMBL" id="LKLN01000021">
    <property type="protein sequence ID" value="KSU06727.1"/>
    <property type="molecule type" value="Genomic_DNA"/>
</dbReference>